<dbReference type="SUPFAM" id="SSF53383">
    <property type="entry name" value="PLP-dependent transferases"/>
    <property type="match status" value="1"/>
</dbReference>
<sequence length="568" mass="63605">MSNFTNFSPLESENSDNKSEEPGTLKLDFNERSDQISPLIETLPFGKTLWRYPERQRLEAKLAELNDLQPEQVLCTNGGDEAIMLLMRIVKETGSVILPLPAFSQYTWGVESWQLNKTLIPAKADLAIDIQATQQAIKANPKAVTIITRPNNPTGEMIPLGDLLNLVETAQAVGGWIFLDEAYIEFSEEQSAVYSLLNQYDNLVVLRTFSKAYGLAGIRLGYLLGSKKLIKEFEQRCMPFNVAEPSLQIGIQALSVENRKDATDYCKTIIRNRQQITGWLVEAGFSLVPSQANFVMIKLPPNQAKAIQSFLAKNGILVRSFQSDELINCLRITIPYNTKRLFDKLKQALWPDLICLDMDGVLIDTSNSYDESVKATVLELAGEKISQADIDRLKDTGGFNNDWVLTQKLLENLGLNFELQQVIDVFQRLYLGENNDGLVTNEERLISDRLIARINESQNCRFAIVTGRPRNEAIAGQQMLNLQRLDLISLDDVEKPKPSPEGIQKLQNKYSSFSWMCGDNPDDMKAANASNSLAVGIGERNAAALYQAGADIVLKNINELEAWLCQRS</sequence>
<dbReference type="InterPro" id="IPR023214">
    <property type="entry name" value="HAD_sf"/>
</dbReference>
<dbReference type="RefSeq" id="WP_142892201.1">
    <property type="nucleotide sequence ID" value="NZ_ML660161.1"/>
</dbReference>
<dbReference type="PANTHER" id="PTHR42885:SF2">
    <property type="entry name" value="HISTIDINOL-PHOSPHATE AMINOTRANSFERASE"/>
    <property type="match status" value="1"/>
</dbReference>
<comment type="pathway">
    <text evidence="2">Amino-acid biosynthesis; L-histidine biosynthesis; L-histidine from 5-phospho-alpha-D-ribose 1-diphosphate: step 7/9.</text>
</comment>
<dbReference type="Pfam" id="PF00155">
    <property type="entry name" value="Aminotran_1_2"/>
    <property type="match status" value="1"/>
</dbReference>
<dbReference type="GO" id="GO:0004400">
    <property type="term" value="F:histidinol-phosphate transaminase activity"/>
    <property type="evidence" value="ECO:0007669"/>
    <property type="project" value="UniProtKB-EC"/>
</dbReference>
<feature type="domain" description="Aminotransferase class I/classII large" evidence="10">
    <location>
        <begin position="56"/>
        <end position="344"/>
    </location>
</feature>
<dbReference type="GO" id="GO:0030170">
    <property type="term" value="F:pyridoxal phosphate binding"/>
    <property type="evidence" value="ECO:0007669"/>
    <property type="project" value="InterPro"/>
</dbReference>
<dbReference type="Gene3D" id="3.40.640.10">
    <property type="entry name" value="Type I PLP-dependent aspartate aminotransferase-like (Major domain)"/>
    <property type="match status" value="1"/>
</dbReference>
<evidence type="ECO:0000256" key="3">
    <source>
        <dbReference type="ARBA" id="ARBA00012748"/>
    </source>
</evidence>
<dbReference type="Proteomes" id="UP000315439">
    <property type="component" value="Unassembled WGS sequence"/>
</dbReference>
<keyword evidence="4 11" id="KW-0032">Aminotransferase</keyword>
<keyword evidence="12" id="KW-1185">Reference proteome</keyword>
<dbReference type="InterPro" id="IPR001917">
    <property type="entry name" value="Aminotrans_II_pyridoxalP_BS"/>
</dbReference>
<dbReference type="EMBL" id="VIKS01000003">
    <property type="protein sequence ID" value="TQV88747.1"/>
    <property type="molecule type" value="Genomic_DNA"/>
</dbReference>
<dbReference type="Gene3D" id="3.90.1150.10">
    <property type="entry name" value="Aspartate Aminotransferase, domain 1"/>
    <property type="match status" value="1"/>
</dbReference>
<evidence type="ECO:0000256" key="6">
    <source>
        <dbReference type="ARBA" id="ARBA00022898"/>
    </source>
</evidence>
<dbReference type="OrthoDB" id="9813612at2"/>
<evidence type="ECO:0000256" key="1">
    <source>
        <dbReference type="ARBA" id="ARBA00001933"/>
    </source>
</evidence>
<dbReference type="PANTHER" id="PTHR42885">
    <property type="entry name" value="HISTIDINOL-PHOSPHATE AMINOTRANSFERASE-RELATED"/>
    <property type="match status" value="1"/>
</dbReference>
<dbReference type="SUPFAM" id="SSF56784">
    <property type="entry name" value="HAD-like"/>
    <property type="match status" value="1"/>
</dbReference>
<dbReference type="InterPro" id="IPR015422">
    <property type="entry name" value="PyrdxlP-dep_Trfase_small"/>
</dbReference>
<dbReference type="CDD" id="cd00609">
    <property type="entry name" value="AAT_like"/>
    <property type="match status" value="1"/>
</dbReference>
<comment type="caution">
    <text evidence="11">The sequence shown here is derived from an EMBL/GenBank/DDBJ whole genome shotgun (WGS) entry which is preliminary data.</text>
</comment>
<keyword evidence="6 8" id="KW-0663">Pyridoxal phosphate</keyword>
<dbReference type="Pfam" id="PF13419">
    <property type="entry name" value="HAD_2"/>
    <property type="match status" value="1"/>
</dbReference>
<feature type="region of interest" description="Disordered" evidence="9">
    <location>
        <begin position="1"/>
        <end position="25"/>
    </location>
</feature>
<accession>A0A545UH00</accession>
<evidence type="ECO:0000313" key="11">
    <source>
        <dbReference type="EMBL" id="TQV88747.1"/>
    </source>
</evidence>
<comment type="catalytic activity">
    <reaction evidence="7">
        <text>L-histidinol phosphate + 2-oxoglutarate = 3-(imidazol-4-yl)-2-oxopropyl phosphate + L-glutamate</text>
        <dbReference type="Rhea" id="RHEA:23744"/>
        <dbReference type="ChEBI" id="CHEBI:16810"/>
        <dbReference type="ChEBI" id="CHEBI:29985"/>
        <dbReference type="ChEBI" id="CHEBI:57766"/>
        <dbReference type="ChEBI" id="CHEBI:57980"/>
        <dbReference type="EC" id="2.6.1.9"/>
    </reaction>
</comment>
<feature type="compositionally biased region" description="Basic and acidic residues" evidence="9">
    <location>
        <begin position="15"/>
        <end position="25"/>
    </location>
</feature>
<dbReference type="PROSITE" id="PS00599">
    <property type="entry name" value="AA_TRANSFER_CLASS_2"/>
    <property type="match status" value="1"/>
</dbReference>
<gene>
    <name evidence="11" type="ORF">FLL46_04235</name>
</gene>
<dbReference type="InterPro" id="IPR036412">
    <property type="entry name" value="HAD-like_sf"/>
</dbReference>
<proteinExistence type="inferred from homology"/>
<dbReference type="InterPro" id="IPR015421">
    <property type="entry name" value="PyrdxlP-dep_Trfase_major"/>
</dbReference>
<keyword evidence="5 11" id="KW-0808">Transferase</keyword>
<organism evidence="11 12">
    <name type="scientific">Aliikangiella coralliicola</name>
    <dbReference type="NCBI Taxonomy" id="2592383"/>
    <lineage>
        <taxon>Bacteria</taxon>
        <taxon>Pseudomonadati</taxon>
        <taxon>Pseudomonadota</taxon>
        <taxon>Gammaproteobacteria</taxon>
        <taxon>Oceanospirillales</taxon>
        <taxon>Pleioneaceae</taxon>
        <taxon>Aliikangiella</taxon>
    </lineage>
</organism>
<feature type="compositionally biased region" description="Polar residues" evidence="9">
    <location>
        <begin position="1"/>
        <end position="12"/>
    </location>
</feature>
<dbReference type="AlphaFoldDB" id="A0A545UH00"/>
<evidence type="ECO:0000256" key="7">
    <source>
        <dbReference type="ARBA" id="ARBA00047481"/>
    </source>
</evidence>
<evidence type="ECO:0000256" key="4">
    <source>
        <dbReference type="ARBA" id="ARBA00022576"/>
    </source>
</evidence>
<dbReference type="InterPro" id="IPR015424">
    <property type="entry name" value="PyrdxlP-dep_Trfase"/>
</dbReference>
<dbReference type="InterPro" id="IPR004839">
    <property type="entry name" value="Aminotransferase_I/II_large"/>
</dbReference>
<dbReference type="EC" id="2.6.1.9" evidence="3"/>
<evidence type="ECO:0000313" key="12">
    <source>
        <dbReference type="Proteomes" id="UP000315439"/>
    </source>
</evidence>
<reference evidence="11 12" key="1">
    <citation type="submission" date="2019-07" db="EMBL/GenBank/DDBJ databases">
        <title>Draft genome for Aliikangiella sp. M105.</title>
        <authorList>
            <person name="Wang G."/>
        </authorList>
    </citation>
    <scope>NUCLEOTIDE SEQUENCE [LARGE SCALE GENOMIC DNA]</scope>
    <source>
        <strain evidence="11 12">M105</strain>
    </source>
</reference>
<dbReference type="SFLD" id="SFLDS00003">
    <property type="entry name" value="Haloacid_Dehalogenase"/>
    <property type="match status" value="1"/>
</dbReference>
<evidence type="ECO:0000256" key="9">
    <source>
        <dbReference type="SAM" id="MobiDB-lite"/>
    </source>
</evidence>
<dbReference type="Gene3D" id="3.40.50.1000">
    <property type="entry name" value="HAD superfamily/HAD-like"/>
    <property type="match status" value="1"/>
</dbReference>
<dbReference type="InterPro" id="IPR041492">
    <property type="entry name" value="HAD_2"/>
</dbReference>
<evidence type="ECO:0000256" key="2">
    <source>
        <dbReference type="ARBA" id="ARBA00005011"/>
    </source>
</evidence>
<evidence type="ECO:0000259" key="10">
    <source>
        <dbReference type="Pfam" id="PF00155"/>
    </source>
</evidence>
<evidence type="ECO:0000256" key="5">
    <source>
        <dbReference type="ARBA" id="ARBA00022679"/>
    </source>
</evidence>
<comment type="similarity">
    <text evidence="8">Belongs to the class-II pyridoxal-phosphate-dependent aminotransferase family.</text>
</comment>
<comment type="cofactor">
    <cofactor evidence="1 8">
        <name>pyridoxal 5'-phosphate</name>
        <dbReference type="ChEBI" id="CHEBI:597326"/>
    </cofactor>
</comment>
<name>A0A545UH00_9GAMM</name>
<protein>
    <recommendedName>
        <fullName evidence="3">histidinol-phosphate transaminase</fullName>
        <ecNumber evidence="3">2.6.1.9</ecNumber>
    </recommendedName>
</protein>
<dbReference type="SFLD" id="SFLDG01129">
    <property type="entry name" value="C1.5:_HAD__Beta-PGM__Phosphata"/>
    <property type="match status" value="1"/>
</dbReference>
<evidence type="ECO:0000256" key="8">
    <source>
        <dbReference type="RuleBase" id="RU003693"/>
    </source>
</evidence>